<dbReference type="InterPro" id="IPR015433">
    <property type="entry name" value="PI3/4_kinase"/>
</dbReference>
<dbReference type="GO" id="GO:0005737">
    <property type="term" value="C:cytoplasm"/>
    <property type="evidence" value="ECO:0007669"/>
    <property type="project" value="TreeGrafter"/>
</dbReference>
<feature type="region of interest" description="Disordered" evidence="5">
    <location>
        <begin position="476"/>
        <end position="498"/>
    </location>
</feature>
<dbReference type="SUPFAM" id="SSF50729">
    <property type="entry name" value="PH domain-like"/>
    <property type="match status" value="1"/>
</dbReference>
<proteinExistence type="predicted"/>
<reference evidence="9" key="2">
    <citation type="submission" date="2010-04" db="EMBL/GenBank/DDBJ databases">
        <authorList>
            <person name="Buell R."/>
            <person name="Hamilton J."/>
            <person name="Hostetler J."/>
        </authorList>
    </citation>
    <scope>NUCLEOTIDE SEQUENCE [LARGE SCALE GENOMIC DNA]</scope>
    <source>
        <strain evidence="9">DAOM:BR144</strain>
    </source>
</reference>
<evidence type="ECO:0000256" key="1">
    <source>
        <dbReference type="ARBA" id="ARBA00001686"/>
    </source>
</evidence>
<feature type="region of interest" description="Disordered" evidence="5">
    <location>
        <begin position="1"/>
        <end position="55"/>
    </location>
</feature>
<dbReference type="PANTHER" id="PTHR10048:SF22">
    <property type="entry name" value="PHOSPHATIDYLINOSITOL 4-KINASE BETA"/>
    <property type="match status" value="1"/>
</dbReference>
<dbReference type="VEuPathDB" id="FungiDB:PYU1_G013562"/>
<keyword evidence="9" id="KW-1185">Reference proteome</keyword>
<dbReference type="CDD" id="cd00821">
    <property type="entry name" value="PH"/>
    <property type="match status" value="1"/>
</dbReference>
<dbReference type="InterPro" id="IPR018936">
    <property type="entry name" value="PI3/4_kinase_CS"/>
</dbReference>
<protein>
    <recommendedName>
        <fullName evidence="2">1-phosphatidylinositol 4-kinase</fullName>
        <ecNumber evidence="2">2.7.1.67</ecNumber>
    </recommendedName>
</protein>
<dbReference type="InterPro" id="IPR001849">
    <property type="entry name" value="PH_domain"/>
</dbReference>
<name>K3X8P2_GLOUD</name>
<keyword evidence="3" id="KW-0808">Transferase</keyword>
<evidence type="ECO:0000313" key="8">
    <source>
        <dbReference type="EnsemblProtists" id="PYU1_T013591"/>
    </source>
</evidence>
<keyword evidence="4" id="KW-0418">Kinase</keyword>
<evidence type="ECO:0000259" key="7">
    <source>
        <dbReference type="PROSITE" id="PS50290"/>
    </source>
</evidence>
<dbReference type="GO" id="GO:0016020">
    <property type="term" value="C:membrane"/>
    <property type="evidence" value="ECO:0007669"/>
    <property type="project" value="TreeGrafter"/>
</dbReference>
<evidence type="ECO:0000313" key="9">
    <source>
        <dbReference type="Proteomes" id="UP000019132"/>
    </source>
</evidence>
<dbReference type="Pfam" id="PF00454">
    <property type="entry name" value="PI3_PI4_kinase"/>
    <property type="match status" value="1"/>
</dbReference>
<dbReference type="CDD" id="cd05168">
    <property type="entry name" value="PI4Kc_III_beta"/>
    <property type="match status" value="1"/>
</dbReference>
<dbReference type="OMA" id="HLGNCIH"/>
<dbReference type="AlphaFoldDB" id="K3X8P2"/>
<organism evidence="8 9">
    <name type="scientific">Globisporangium ultimum (strain ATCC 200006 / CBS 805.95 / DAOM BR144)</name>
    <name type="common">Pythium ultimum</name>
    <dbReference type="NCBI Taxonomy" id="431595"/>
    <lineage>
        <taxon>Eukaryota</taxon>
        <taxon>Sar</taxon>
        <taxon>Stramenopiles</taxon>
        <taxon>Oomycota</taxon>
        <taxon>Peronosporomycetes</taxon>
        <taxon>Pythiales</taxon>
        <taxon>Pythiaceae</taxon>
        <taxon>Globisporangium</taxon>
    </lineage>
</organism>
<dbReference type="HOGENOM" id="CLU_002446_3_0_1"/>
<dbReference type="SMART" id="SM00233">
    <property type="entry name" value="PH"/>
    <property type="match status" value="1"/>
</dbReference>
<feature type="domain" description="PH" evidence="6">
    <location>
        <begin position="57"/>
        <end position="172"/>
    </location>
</feature>
<evidence type="ECO:0000256" key="3">
    <source>
        <dbReference type="ARBA" id="ARBA00022679"/>
    </source>
</evidence>
<dbReference type="InterPro" id="IPR000403">
    <property type="entry name" value="PI3/4_kinase_cat_dom"/>
</dbReference>
<comment type="catalytic activity">
    <reaction evidence="1">
        <text>a 1,2-diacyl-sn-glycero-3-phospho-(1D-myo-inositol) + ATP = a 1,2-diacyl-sn-glycero-3-phospho-(1D-myo-inositol 4-phosphate) + ADP + H(+)</text>
        <dbReference type="Rhea" id="RHEA:19877"/>
        <dbReference type="ChEBI" id="CHEBI:15378"/>
        <dbReference type="ChEBI" id="CHEBI:30616"/>
        <dbReference type="ChEBI" id="CHEBI:57880"/>
        <dbReference type="ChEBI" id="CHEBI:58178"/>
        <dbReference type="ChEBI" id="CHEBI:456216"/>
        <dbReference type="EC" id="2.7.1.67"/>
    </reaction>
</comment>
<dbReference type="PANTHER" id="PTHR10048">
    <property type="entry name" value="PHOSPHATIDYLINOSITOL KINASE"/>
    <property type="match status" value="1"/>
</dbReference>
<feature type="compositionally biased region" description="Basic and acidic residues" evidence="5">
    <location>
        <begin position="27"/>
        <end position="50"/>
    </location>
</feature>
<dbReference type="GO" id="GO:0048015">
    <property type="term" value="P:phosphatidylinositol-mediated signaling"/>
    <property type="evidence" value="ECO:0007669"/>
    <property type="project" value="TreeGrafter"/>
</dbReference>
<dbReference type="STRING" id="431595.K3X8P2"/>
<dbReference type="EMBL" id="GL376597">
    <property type="status" value="NOT_ANNOTATED_CDS"/>
    <property type="molecule type" value="Genomic_DNA"/>
</dbReference>
<reference evidence="9" key="1">
    <citation type="journal article" date="2010" name="Genome Biol.">
        <title>Genome sequence of the necrotrophic plant pathogen Pythium ultimum reveals original pathogenicity mechanisms and effector repertoire.</title>
        <authorList>
            <person name="Levesque C.A."/>
            <person name="Brouwer H."/>
            <person name="Cano L."/>
            <person name="Hamilton J.P."/>
            <person name="Holt C."/>
            <person name="Huitema E."/>
            <person name="Raffaele S."/>
            <person name="Robideau G.P."/>
            <person name="Thines M."/>
            <person name="Win J."/>
            <person name="Zerillo M.M."/>
            <person name="Beakes G.W."/>
            <person name="Boore J.L."/>
            <person name="Busam D."/>
            <person name="Dumas B."/>
            <person name="Ferriera S."/>
            <person name="Fuerstenberg S.I."/>
            <person name="Gachon C.M."/>
            <person name="Gaulin E."/>
            <person name="Govers F."/>
            <person name="Grenville-Briggs L."/>
            <person name="Horner N."/>
            <person name="Hostetler J."/>
            <person name="Jiang R.H."/>
            <person name="Johnson J."/>
            <person name="Krajaejun T."/>
            <person name="Lin H."/>
            <person name="Meijer H.J."/>
            <person name="Moore B."/>
            <person name="Morris P."/>
            <person name="Phuntmart V."/>
            <person name="Puiu D."/>
            <person name="Shetty J."/>
            <person name="Stajich J.E."/>
            <person name="Tripathy S."/>
            <person name="Wawra S."/>
            <person name="van West P."/>
            <person name="Whitty B.R."/>
            <person name="Coutinho P.M."/>
            <person name="Henrissat B."/>
            <person name="Martin F."/>
            <person name="Thomas P.D."/>
            <person name="Tyler B.M."/>
            <person name="De Vries R.P."/>
            <person name="Kamoun S."/>
            <person name="Yandell M."/>
            <person name="Tisserat N."/>
            <person name="Buell C.R."/>
        </authorList>
    </citation>
    <scope>NUCLEOTIDE SEQUENCE</scope>
    <source>
        <strain evidence="9">DAOM:BR144</strain>
    </source>
</reference>
<dbReference type="GO" id="GO:0004430">
    <property type="term" value="F:1-phosphatidylinositol 4-kinase activity"/>
    <property type="evidence" value="ECO:0007669"/>
    <property type="project" value="UniProtKB-EC"/>
</dbReference>
<dbReference type="PROSITE" id="PS50290">
    <property type="entry name" value="PI3_4_KINASE_3"/>
    <property type="match status" value="1"/>
</dbReference>
<sequence length="939" mass="105846">MSSKTPSRGSFLLSSPRSLVKGLGLHHGKDATKSEPKDAKPGSSRPHDISSDSMPADKTMEGYLFLRIHVRRRRYCVLTGRTLHVFDTKEESLVSSTKRTTPLAKKIITVVGVKDAMELEKTVRSTLLGNGNHSTFENALVISTQKSKLVVVEAETHTEKQRWLHAMSCLNFASSSSEKTFFLSMLQDTTTFDAHVAVTLLHKYRNNEVATELIIDRLADYSERNIDDVEFYIQQIMHLVVNAEMTKTDKLVNLLLSICKAKAYVEHLGNCIHLALQLFWLLEAKIQDKDPNTYNLCAKLLMSIEAKVVNQHFELPANNSGDGVSRLLMEIPGMQERLHTMTRQKSESQEQLLEVASKQRELLLEWMEKERLKRYKYFHQQRDFVKALTDISEKMRLIDPPQDRKKHLPTALEKLVIPEMAYIPLGRVSDAFCRVTRVLTNEGTVFSTHSRAPCLLCFEVIEDHVNAAGHRDSVSKIKTSATPRSPHQSYSPHRRVNSTSTCSSVIDEVAEVIGFIRKYSINGKVICLEEQSVSVGSDGAEEGFSSHEYDVDNSDGNNKHHPGSLCSQELAATLEELDKQLGIPVTLVEVKETGYSPRLSNSVCGDSLASSASIPSSSMADECNLMRRHSKTAYEFGLSKMLSDSGVFGESWKEKKERIRTTSPYGHLPGWDVISLISKSNDDIRQEVFAMQLITKFQDIFRESELPLFLRPYRIVSTGRTSGLLETITDAQSLDALKKRSDYQGLRHHFERTYGGGDTNSKAFKAAQRNFLHSLVAYSLVCYLLQIKDRHNGNILIDTEGHLVHIDFGFLLGIAPGGNWSMEGAPFKLTKEMVEVLGGVSSSLFGEFVQLFALGMLAAQRNAEKIITLVEIMMRNSTFPCFQDRDVSKDLQKLRDRFLLQHSMEQVVKAVMKMIGTSYKNKWTKRYDQFQKITNGILP</sequence>
<evidence type="ECO:0000256" key="5">
    <source>
        <dbReference type="SAM" id="MobiDB-lite"/>
    </source>
</evidence>
<dbReference type="Gene3D" id="2.30.29.30">
    <property type="entry name" value="Pleckstrin-homology domain (PH domain)/Phosphotyrosine-binding domain (PTB)"/>
    <property type="match status" value="1"/>
</dbReference>
<evidence type="ECO:0000256" key="2">
    <source>
        <dbReference type="ARBA" id="ARBA00012169"/>
    </source>
</evidence>
<dbReference type="SUPFAM" id="SSF48371">
    <property type="entry name" value="ARM repeat"/>
    <property type="match status" value="1"/>
</dbReference>
<feature type="domain" description="PI3K/PI4K catalytic" evidence="7">
    <location>
        <begin position="653"/>
        <end position="923"/>
    </location>
</feature>
<reference evidence="8" key="3">
    <citation type="submission" date="2015-02" db="UniProtKB">
        <authorList>
            <consortium name="EnsemblProtists"/>
        </authorList>
    </citation>
    <scope>IDENTIFICATION</scope>
    <source>
        <strain evidence="8">DAOM BR144</strain>
    </source>
</reference>
<feature type="compositionally biased region" description="Polar residues" evidence="5">
    <location>
        <begin position="1"/>
        <end position="17"/>
    </location>
</feature>
<dbReference type="Gene3D" id="3.30.1010.10">
    <property type="entry name" value="Phosphatidylinositol 3-kinase Catalytic Subunit, Chain A, domain 4"/>
    <property type="match status" value="1"/>
</dbReference>
<dbReference type="FunFam" id="3.30.1010.10:FF:000038">
    <property type="entry name" value="Phosphatidylinositol 4-kinase beta 1"/>
    <property type="match status" value="1"/>
</dbReference>
<dbReference type="FunFam" id="1.10.1070.11:FF:000016">
    <property type="entry name" value="PIK1p Phosphatidylinositol 4-kinase"/>
    <property type="match status" value="1"/>
</dbReference>
<dbReference type="InterPro" id="IPR036940">
    <property type="entry name" value="PI3/4_kinase_cat_sf"/>
</dbReference>
<dbReference type="InterPro" id="IPR011009">
    <property type="entry name" value="Kinase-like_dom_sf"/>
</dbReference>
<dbReference type="eggNOG" id="KOG0903">
    <property type="taxonomic scope" value="Eukaryota"/>
</dbReference>
<dbReference type="PROSITE" id="PS50003">
    <property type="entry name" value="PH_DOMAIN"/>
    <property type="match status" value="1"/>
</dbReference>
<dbReference type="SMART" id="SM00146">
    <property type="entry name" value="PI3Kc"/>
    <property type="match status" value="1"/>
</dbReference>
<dbReference type="Gene3D" id="1.10.1070.11">
    <property type="entry name" value="Phosphatidylinositol 3-/4-kinase, catalytic domain"/>
    <property type="match status" value="1"/>
</dbReference>
<accession>K3X8P2</accession>
<dbReference type="SUPFAM" id="SSF56112">
    <property type="entry name" value="Protein kinase-like (PK-like)"/>
    <property type="match status" value="1"/>
</dbReference>
<dbReference type="InParanoid" id="K3X8P2"/>
<dbReference type="PROSITE" id="PS00916">
    <property type="entry name" value="PI3_4_KINASE_2"/>
    <property type="match status" value="1"/>
</dbReference>
<dbReference type="EC" id="2.7.1.67" evidence="2"/>
<dbReference type="EnsemblProtists" id="PYU1_T013591">
    <property type="protein sequence ID" value="PYU1_T013591"/>
    <property type="gene ID" value="PYU1_G013562"/>
</dbReference>
<evidence type="ECO:0000259" key="6">
    <source>
        <dbReference type="PROSITE" id="PS50003"/>
    </source>
</evidence>
<dbReference type="Proteomes" id="UP000019132">
    <property type="component" value="Unassembled WGS sequence"/>
</dbReference>
<dbReference type="InterPro" id="IPR016024">
    <property type="entry name" value="ARM-type_fold"/>
</dbReference>
<dbReference type="InterPro" id="IPR011993">
    <property type="entry name" value="PH-like_dom_sf"/>
</dbReference>
<dbReference type="InterPro" id="IPR057754">
    <property type="entry name" value="PI4-kinase_beta/PIK1_cat"/>
</dbReference>
<dbReference type="GO" id="GO:0046854">
    <property type="term" value="P:phosphatidylinositol phosphate biosynthetic process"/>
    <property type="evidence" value="ECO:0007669"/>
    <property type="project" value="InterPro"/>
</dbReference>
<evidence type="ECO:0000256" key="4">
    <source>
        <dbReference type="ARBA" id="ARBA00022777"/>
    </source>
</evidence>